<evidence type="ECO:0000313" key="1">
    <source>
        <dbReference type="EMBL" id="ARV76914.1"/>
    </source>
</evidence>
<organism evidence="1 2">
    <name type="scientific">Pseudomonas phage Phabio</name>
    <dbReference type="NCBI Taxonomy" id="2006668"/>
    <lineage>
        <taxon>Viruses</taxon>
        <taxon>Duplodnaviria</taxon>
        <taxon>Heunggongvirae</taxon>
        <taxon>Uroviricota</taxon>
        <taxon>Caudoviricetes</taxon>
        <taxon>Chimalliviridae</taxon>
        <taxon>Phabiovirus</taxon>
        <taxon>Phabiovirus phabio</taxon>
    </lineage>
</organism>
<gene>
    <name evidence="1" type="ORF">PHABIO_283</name>
</gene>
<dbReference type="Proteomes" id="UP000225448">
    <property type="component" value="Segment"/>
</dbReference>
<name>A0A1Y0SWF5_9CAUD</name>
<evidence type="ECO:0000313" key="2">
    <source>
        <dbReference type="Proteomes" id="UP000225448"/>
    </source>
</evidence>
<reference evidence="1 2" key="1">
    <citation type="submission" date="2017-05" db="EMBL/GenBank/DDBJ databases">
        <authorList>
            <person name="Song R."/>
            <person name="Chenine A.L."/>
            <person name="Ruprecht R.M."/>
        </authorList>
    </citation>
    <scope>NUCLEOTIDE SEQUENCE [LARGE SCALE GENOMIC DNA]</scope>
</reference>
<sequence length="79" mass="9458">MAYEFKKDESLEKEHRVKVFAISKDYVTLESCFPLGCSWCQWLEDSGWTIYTPPLEAANPYRDWKRYYITNIKRKPTNA</sequence>
<accession>A0A1Y0SWF5</accession>
<proteinExistence type="predicted"/>
<keyword evidence="2" id="KW-1185">Reference proteome</keyword>
<dbReference type="EMBL" id="MF042360">
    <property type="protein sequence ID" value="ARV76914.1"/>
    <property type="molecule type" value="Genomic_DNA"/>
</dbReference>
<protein>
    <submittedName>
        <fullName evidence="1">Uncharacterized protein</fullName>
    </submittedName>
</protein>